<gene>
    <name evidence="2" type="ORF">ABID16_003421</name>
</gene>
<comment type="caution">
    <text evidence="2">The sequence shown here is derived from an EMBL/GenBank/DDBJ whole genome shotgun (WGS) entry which is preliminary data.</text>
</comment>
<feature type="transmembrane region" description="Helical" evidence="1">
    <location>
        <begin position="12"/>
        <end position="33"/>
    </location>
</feature>
<dbReference type="RefSeq" id="WP_354557571.1">
    <property type="nucleotide sequence ID" value="NZ_JBEPMB010000006.1"/>
</dbReference>
<protein>
    <recommendedName>
        <fullName evidence="4">DUF1499 domain-containing protein</fullName>
    </recommendedName>
</protein>
<keyword evidence="1" id="KW-0472">Membrane</keyword>
<keyword evidence="1" id="KW-0812">Transmembrane</keyword>
<evidence type="ECO:0000256" key="1">
    <source>
        <dbReference type="SAM" id="Phobius"/>
    </source>
</evidence>
<name>A0ABV2J375_9HYPH</name>
<dbReference type="Proteomes" id="UP001549047">
    <property type="component" value="Unassembled WGS sequence"/>
</dbReference>
<keyword evidence="1" id="KW-1133">Transmembrane helix</keyword>
<feature type="transmembrane region" description="Helical" evidence="1">
    <location>
        <begin position="81"/>
        <end position="101"/>
    </location>
</feature>
<evidence type="ECO:0000313" key="3">
    <source>
        <dbReference type="Proteomes" id="UP001549047"/>
    </source>
</evidence>
<sequence length="299" mass="32492">MAIEYLRPVSYAAFWARRIALFALMLMLASWIATRFGPVLEVHFLALYLAACGLAGVALLGAFIGLVNLWRVGAKGGKSAIAAVALAVPVLLPGAYAGWLYKSHPKIHEVTSDLSDPPAWIREPNYDQLWLGPRLTADTTMRQAQFVAYPGLITHRYDASLDRVVKALREAAADRRIRFVEEDVPTAIREREQEEAVPQPEVLGGIPVPRRRPSSVITIPGAALPKPQNAIAIFQGVVINRITGFPYDVVIRAREAGDATLADIRVSARYGRADLGVTAAIADAFLKALDEAMLGSADE</sequence>
<organism evidence="2 3">
    <name type="scientific">Rhizobium aquaticum</name>
    <dbReference type="NCBI Taxonomy" id="1549636"/>
    <lineage>
        <taxon>Bacteria</taxon>
        <taxon>Pseudomonadati</taxon>
        <taxon>Pseudomonadota</taxon>
        <taxon>Alphaproteobacteria</taxon>
        <taxon>Hyphomicrobiales</taxon>
        <taxon>Rhizobiaceae</taxon>
        <taxon>Rhizobium/Agrobacterium group</taxon>
        <taxon>Rhizobium</taxon>
    </lineage>
</organism>
<keyword evidence="3" id="KW-1185">Reference proteome</keyword>
<dbReference type="Pfam" id="PF07386">
    <property type="entry name" value="DUF1499"/>
    <property type="match status" value="1"/>
</dbReference>
<feature type="transmembrane region" description="Helical" evidence="1">
    <location>
        <begin position="45"/>
        <end position="69"/>
    </location>
</feature>
<proteinExistence type="predicted"/>
<reference evidence="2 3" key="1">
    <citation type="submission" date="2024-06" db="EMBL/GenBank/DDBJ databases">
        <title>Genomic Encyclopedia of Type Strains, Phase IV (KMG-IV): sequencing the most valuable type-strain genomes for metagenomic binning, comparative biology and taxonomic classification.</title>
        <authorList>
            <person name="Goeker M."/>
        </authorList>
    </citation>
    <scope>NUCLEOTIDE SEQUENCE [LARGE SCALE GENOMIC DNA]</scope>
    <source>
        <strain evidence="2 3">DSM 29780</strain>
    </source>
</reference>
<dbReference type="InterPro" id="IPR010865">
    <property type="entry name" value="DUF1499"/>
</dbReference>
<accession>A0ABV2J375</accession>
<evidence type="ECO:0008006" key="4">
    <source>
        <dbReference type="Google" id="ProtNLM"/>
    </source>
</evidence>
<dbReference type="EMBL" id="JBEPMB010000006">
    <property type="protein sequence ID" value="MET3615078.1"/>
    <property type="molecule type" value="Genomic_DNA"/>
</dbReference>
<evidence type="ECO:0000313" key="2">
    <source>
        <dbReference type="EMBL" id="MET3615078.1"/>
    </source>
</evidence>